<dbReference type="Gene3D" id="2.130.10.10">
    <property type="entry name" value="YVTN repeat-like/Quinoprotein amine dehydrogenase"/>
    <property type="match status" value="1"/>
</dbReference>
<evidence type="ECO:0000256" key="1">
    <source>
        <dbReference type="ARBA" id="ARBA00002730"/>
    </source>
</evidence>
<dbReference type="Pfam" id="PF25499">
    <property type="entry name" value="Beta-prop_pof12"/>
    <property type="match status" value="1"/>
</dbReference>
<feature type="repeat" description="WD" evidence="7">
    <location>
        <begin position="450"/>
        <end position="484"/>
    </location>
</feature>
<comment type="subunit">
    <text evidence="3">Component of the SCF(sconB) E3 ubiquitin ligase complex.</text>
</comment>
<gene>
    <name evidence="10" type="ORF">H103_02730</name>
</gene>
<dbReference type="AlphaFoldDB" id="A0A022W8M1"/>
<dbReference type="EMBL" id="KK207783">
    <property type="protein sequence ID" value="EZF54496.1"/>
    <property type="molecule type" value="Genomic_DNA"/>
</dbReference>
<comment type="similarity">
    <text evidence="2">Belongs to the WD repeat MET30/SCONB/SCON-2 family.</text>
</comment>
<feature type="domain" description="F-box" evidence="9">
    <location>
        <begin position="22"/>
        <end position="68"/>
    </location>
</feature>
<protein>
    <recommendedName>
        <fullName evidence="4">Probable E3 ubiquitin ligase complex SCF subunit sconB</fullName>
    </recommendedName>
    <alternativeName>
        <fullName evidence="6">Sulfur controller B</fullName>
    </alternativeName>
    <alternativeName>
        <fullName evidence="5">Sulfur metabolite repression control protein B</fullName>
    </alternativeName>
</protein>
<dbReference type="InterPro" id="IPR036047">
    <property type="entry name" value="F-box-like_dom_sf"/>
</dbReference>
<dbReference type="Gene3D" id="1.20.1280.50">
    <property type="match status" value="1"/>
</dbReference>
<proteinExistence type="inferred from homology"/>
<dbReference type="Pfam" id="PF12937">
    <property type="entry name" value="F-box-like"/>
    <property type="match status" value="1"/>
</dbReference>
<name>A0A022W8M1_TRIRU</name>
<dbReference type="InterPro" id="IPR015943">
    <property type="entry name" value="WD40/YVTN_repeat-like_dom_sf"/>
</dbReference>
<comment type="function">
    <text evidence="1">Component of the SCF(sconB) E3 ubiquitin ligase complex involved in the regulation of sulfur metabolite repression, probably by mediating the inactivation or degradation of the metR transcription factor.</text>
</comment>
<dbReference type="SUPFAM" id="SSF50978">
    <property type="entry name" value="WD40 repeat-like"/>
    <property type="match status" value="1"/>
</dbReference>
<feature type="region of interest" description="Disordered" evidence="8">
    <location>
        <begin position="1"/>
        <end position="21"/>
    </location>
</feature>
<accession>A0A022W8M1</accession>
<evidence type="ECO:0000256" key="8">
    <source>
        <dbReference type="SAM" id="MobiDB-lite"/>
    </source>
</evidence>
<dbReference type="InterPro" id="IPR036322">
    <property type="entry name" value="WD40_repeat_dom_sf"/>
</dbReference>
<evidence type="ECO:0000256" key="4">
    <source>
        <dbReference type="ARBA" id="ARBA00015819"/>
    </source>
</evidence>
<dbReference type="PROSITE" id="PS50082">
    <property type="entry name" value="WD_REPEATS_2"/>
    <property type="match status" value="1"/>
</dbReference>
<reference evidence="10" key="1">
    <citation type="submission" date="2014-02" db="EMBL/GenBank/DDBJ databases">
        <title>The Genome Sequence of Trichophyton rubrum (morphotype fischeri) CBS 288.86.</title>
        <authorList>
            <consortium name="The Broad Institute Genomics Platform"/>
            <person name="Cuomo C.A."/>
            <person name="White T.C."/>
            <person name="Graser Y."/>
            <person name="Martinez-Rossi N."/>
            <person name="Heitman J."/>
            <person name="Young S.K."/>
            <person name="Zeng Q."/>
            <person name="Gargeya S."/>
            <person name="Abouelleil A."/>
            <person name="Alvarado L."/>
            <person name="Chapman S.B."/>
            <person name="Gainer-Dewar J."/>
            <person name="Goldberg J."/>
            <person name="Griggs A."/>
            <person name="Gujja S."/>
            <person name="Hansen M."/>
            <person name="Howarth C."/>
            <person name="Imamovic A."/>
            <person name="Larimer J."/>
            <person name="Martinez D."/>
            <person name="Murphy C."/>
            <person name="Pearson M.D."/>
            <person name="Persinoti G."/>
            <person name="Poon T."/>
            <person name="Priest M."/>
            <person name="Roberts A.D."/>
            <person name="Saif S."/>
            <person name="Shea T.D."/>
            <person name="Sykes S.N."/>
            <person name="Wortman J."/>
            <person name="Nusbaum C."/>
            <person name="Birren B."/>
        </authorList>
    </citation>
    <scope>NUCLEOTIDE SEQUENCE [LARGE SCALE GENOMIC DNA]</scope>
    <source>
        <strain evidence="10">CBS 288.86</strain>
    </source>
</reference>
<dbReference type="SUPFAM" id="SSF81383">
    <property type="entry name" value="F-box domain"/>
    <property type="match status" value="1"/>
</dbReference>
<dbReference type="HOGENOM" id="CLU_024462_1_0_1"/>
<dbReference type="InterPro" id="IPR001810">
    <property type="entry name" value="F-box_dom"/>
</dbReference>
<keyword evidence="7" id="KW-0853">WD repeat</keyword>
<sequence>MAKRSEREDSPEEPPLKRTRQPDRLSALSDELLLHVLSFLSIPALITCQRVSHRFAALAGDSELWKRKYYSRWVWPRARRIRQVRQGSTVKGSFDYSPQVSNWFSHGPLTQVGEDRNWKGQYRLQHNWSRGSCRVTEVEVAQRPVSPVVVKLEHGIVFTADMENGLRAWSIKDTKACLATIPCSGIGPAYTDPGAPTAMAVTANDLEQSRFDVTIGFRNGGMAVHSFDLVPDGESAFELQLWHPGSGAEEAAITALAFHKEFLLAISEDNVLYLYQLFSDDSQQSGLDRNEKTKRRHSIRLIASLVANNIQSPFSLSVRTTSTHAIASVSYAFPRIGCGWSVGIQELYWSKVGGDLTSRLATTVDSQYLASTLTQPATGPQIKGPKQMTLTLGSSGHVSSSTPSLSYTQPPTSLSYSHPYLLASHADNTLTMYLVVSTVDNLSIKTGRRLWGHTSAVSGVQVSSRGKAVSVSTKGDEIRIWELEEVISSRPASKATLVGDRSVQLSPEPRRSRTNPFSVLSRAVKRQVAAMEGVKGISSEVTLSCIKGPVEFDDEQVVVLREQSLGTQLLGCYDFT</sequence>
<dbReference type="OrthoDB" id="3219396at2759"/>
<evidence type="ECO:0000259" key="9">
    <source>
        <dbReference type="PROSITE" id="PS50181"/>
    </source>
</evidence>
<evidence type="ECO:0000256" key="5">
    <source>
        <dbReference type="ARBA" id="ARBA00030034"/>
    </source>
</evidence>
<evidence type="ECO:0000256" key="6">
    <source>
        <dbReference type="ARBA" id="ARBA00032113"/>
    </source>
</evidence>
<dbReference type="PROSITE" id="PS50181">
    <property type="entry name" value="FBOX"/>
    <property type="match status" value="1"/>
</dbReference>
<evidence type="ECO:0000256" key="7">
    <source>
        <dbReference type="PROSITE-ProRule" id="PRU00221"/>
    </source>
</evidence>
<organism evidence="10">
    <name type="scientific">Trichophyton rubrum CBS 288.86</name>
    <dbReference type="NCBI Taxonomy" id="1215330"/>
    <lineage>
        <taxon>Eukaryota</taxon>
        <taxon>Fungi</taxon>
        <taxon>Dikarya</taxon>
        <taxon>Ascomycota</taxon>
        <taxon>Pezizomycotina</taxon>
        <taxon>Eurotiomycetes</taxon>
        <taxon>Eurotiomycetidae</taxon>
        <taxon>Onygenales</taxon>
        <taxon>Arthrodermataceae</taxon>
        <taxon>Trichophyton</taxon>
    </lineage>
</organism>
<evidence type="ECO:0000256" key="3">
    <source>
        <dbReference type="ARBA" id="ARBA00011725"/>
    </source>
</evidence>
<dbReference type="Proteomes" id="UP000023758">
    <property type="component" value="Unassembled WGS sequence"/>
</dbReference>
<evidence type="ECO:0000256" key="2">
    <source>
        <dbReference type="ARBA" id="ARBA00007968"/>
    </source>
</evidence>
<dbReference type="InterPro" id="IPR001680">
    <property type="entry name" value="WD40_rpt"/>
</dbReference>
<evidence type="ECO:0000313" key="10">
    <source>
        <dbReference type="EMBL" id="EZF54496.1"/>
    </source>
</evidence>
<dbReference type="SMART" id="SM00256">
    <property type="entry name" value="FBOX"/>
    <property type="match status" value="1"/>
</dbReference>